<reference evidence="1" key="1">
    <citation type="submission" date="2006-10" db="EMBL/GenBank/DDBJ databases">
        <title>Complete sequence of Solibacter usitatus Ellin6076.</title>
        <authorList>
            <consortium name="US DOE Joint Genome Institute"/>
            <person name="Copeland A."/>
            <person name="Lucas S."/>
            <person name="Lapidus A."/>
            <person name="Barry K."/>
            <person name="Detter J.C."/>
            <person name="Glavina del Rio T."/>
            <person name="Hammon N."/>
            <person name="Israni S."/>
            <person name="Dalin E."/>
            <person name="Tice H."/>
            <person name="Pitluck S."/>
            <person name="Thompson L.S."/>
            <person name="Brettin T."/>
            <person name="Bruce D."/>
            <person name="Han C."/>
            <person name="Tapia R."/>
            <person name="Gilna P."/>
            <person name="Schmutz J."/>
            <person name="Larimer F."/>
            <person name="Land M."/>
            <person name="Hauser L."/>
            <person name="Kyrpides N."/>
            <person name="Mikhailova N."/>
            <person name="Janssen P.H."/>
            <person name="Kuske C.R."/>
            <person name="Richardson P."/>
        </authorList>
    </citation>
    <scope>NUCLEOTIDE SEQUENCE</scope>
    <source>
        <strain evidence="1">Ellin6076</strain>
    </source>
</reference>
<dbReference type="HOGENOM" id="CLU_2169417_0_0_0"/>
<proteinExistence type="predicted"/>
<accession>Q01RK5</accession>
<evidence type="ECO:0000313" key="1">
    <source>
        <dbReference type="EMBL" id="ABJ87715.1"/>
    </source>
</evidence>
<dbReference type="EMBL" id="CP000473">
    <property type="protein sequence ID" value="ABJ87715.1"/>
    <property type="molecule type" value="Genomic_DNA"/>
</dbReference>
<sequence length="110" mass="12238">MSAAGDRSPAYVAAVLILYLDLPDTPLRPSPLDQSLANRLHQQAVPLTLVESALLLATLRRLSRPAELPPLPKIRSLAYFLPVIEELQQAQLPDGYLDYLRLKLRKLSQA</sequence>
<organism evidence="1">
    <name type="scientific">Solibacter usitatus (strain Ellin6076)</name>
    <dbReference type="NCBI Taxonomy" id="234267"/>
    <lineage>
        <taxon>Bacteria</taxon>
        <taxon>Pseudomonadati</taxon>
        <taxon>Acidobacteriota</taxon>
        <taxon>Terriglobia</taxon>
        <taxon>Bryobacterales</taxon>
        <taxon>Solibacteraceae</taxon>
        <taxon>Candidatus Solibacter</taxon>
    </lineage>
</organism>
<dbReference type="AlphaFoldDB" id="Q01RK5"/>
<dbReference type="KEGG" id="sus:Acid_6797"/>
<dbReference type="InParanoid" id="Q01RK5"/>
<name>Q01RK5_SOLUE</name>
<dbReference type="STRING" id="234267.Acid_6797"/>
<protein>
    <submittedName>
        <fullName evidence="1">Uncharacterized protein</fullName>
    </submittedName>
</protein>
<gene>
    <name evidence="1" type="ordered locus">Acid_6797</name>
</gene>